<sequence length="61" mass="7462">MMFASFIFVDDNLYTWFDLFRQIQEVVFSEDHGIYQIVKAHHHRQIFSLFAKETEFDIGRF</sequence>
<reference evidence="1" key="1">
    <citation type="journal article" date="2011" name="PLoS Genet.">
        <title>Parallel evolution of a type IV secretion system in radiating lineages of the host-restricted bacterial pathogen Bartonella.</title>
        <authorList>
            <person name="Engel P."/>
            <person name="Salzburger W."/>
            <person name="Liesch M."/>
            <person name="Chang C.C."/>
            <person name="Maruyama S."/>
            <person name="Lanz C."/>
            <person name="Calteau A."/>
            <person name="Lajus A."/>
            <person name="Medigue C."/>
            <person name="Schuster S.C."/>
            <person name="Dehio C."/>
        </authorList>
    </citation>
    <scope>NUCLEOTIDE SEQUENCE</scope>
    <source>
        <strain evidence="1">R1</strain>
    </source>
</reference>
<protein>
    <submittedName>
        <fullName evidence="1">Uncharacterized protein</fullName>
    </submittedName>
</protein>
<evidence type="ECO:0000313" key="1">
    <source>
        <dbReference type="EMBL" id="CBI81659.1"/>
    </source>
</evidence>
<dbReference type="EMBL" id="FN645506">
    <property type="protein sequence ID" value="CBI81659.1"/>
    <property type="molecule type" value="Genomic_DNA"/>
</dbReference>
<proteinExistence type="predicted"/>
<organism evidence="1">
    <name type="scientific">Bartonella schoenbuchensis (strain DSM 13525 / NCTC 13165 / R1)</name>
    <dbReference type="NCBI Taxonomy" id="687861"/>
    <lineage>
        <taxon>Bacteria</taxon>
        <taxon>Pseudomonadati</taxon>
        <taxon>Pseudomonadota</taxon>
        <taxon>Alphaproteobacteria</taxon>
        <taxon>Hyphomicrobiales</taxon>
        <taxon>Bartonellaceae</taxon>
        <taxon>Bartonella</taxon>
    </lineage>
</organism>
<accession>E6YXS1</accession>
<gene>
    <name evidence="1" type="ORF">B11C_10133</name>
</gene>
<dbReference type="AlphaFoldDB" id="E6YXS1"/>
<name>E6YXS1_BARSR</name>